<feature type="domain" description="Magnesium transporter MgtE intracellular" evidence="9">
    <location>
        <begin position="62"/>
        <end position="165"/>
    </location>
</feature>
<keyword evidence="7 8" id="KW-0472">Membrane</keyword>
<dbReference type="InterPro" id="IPR038076">
    <property type="entry name" value="MgtE_N_sf"/>
</dbReference>
<evidence type="ECO:0000313" key="10">
    <source>
        <dbReference type="EMBL" id="AOV97611.1"/>
    </source>
</evidence>
<dbReference type="Gene3D" id="1.25.60.10">
    <property type="entry name" value="MgtE N-terminal domain-like"/>
    <property type="match status" value="1"/>
</dbReference>
<dbReference type="InterPro" id="IPR006668">
    <property type="entry name" value="Mg_transptr_MgtE_intracell_dom"/>
</dbReference>
<keyword evidence="3" id="KW-0813">Transport</keyword>
<evidence type="ECO:0000256" key="4">
    <source>
        <dbReference type="ARBA" id="ARBA00022692"/>
    </source>
</evidence>
<proteinExistence type="inferred from homology"/>
<evidence type="ECO:0000256" key="2">
    <source>
        <dbReference type="ARBA" id="ARBA00009749"/>
    </source>
</evidence>
<gene>
    <name evidence="10" type="ORF">A9798_12065</name>
</gene>
<evidence type="ECO:0000256" key="5">
    <source>
        <dbReference type="ARBA" id="ARBA00022842"/>
    </source>
</evidence>
<dbReference type="Pfam" id="PF03448">
    <property type="entry name" value="MgtE_N"/>
    <property type="match status" value="1"/>
</dbReference>
<dbReference type="SUPFAM" id="SSF158791">
    <property type="entry name" value="MgtE N-terminal domain-like"/>
    <property type="match status" value="1"/>
</dbReference>
<comment type="subcellular location">
    <subcellularLocation>
        <location evidence="1">Membrane</location>
        <topology evidence="1">Multi-pass membrane protein</topology>
    </subcellularLocation>
</comment>
<evidence type="ECO:0000256" key="6">
    <source>
        <dbReference type="ARBA" id="ARBA00022989"/>
    </source>
</evidence>
<dbReference type="InterPro" id="IPR006669">
    <property type="entry name" value="MgtE_transporter"/>
</dbReference>
<feature type="transmembrane region" description="Helical" evidence="8">
    <location>
        <begin position="458"/>
        <end position="479"/>
    </location>
</feature>
<keyword evidence="5" id="KW-0460">Magnesium</keyword>
<dbReference type="Gene3D" id="3.10.580.10">
    <property type="entry name" value="CBS-domain"/>
    <property type="match status" value="1"/>
</dbReference>
<evidence type="ECO:0000313" key="11">
    <source>
        <dbReference type="Proteomes" id="UP000175893"/>
    </source>
</evidence>
<organism evidence="10 11">
    <name type="scientific">Edwardsiella hoshinae</name>
    <dbReference type="NCBI Taxonomy" id="93378"/>
    <lineage>
        <taxon>Bacteria</taxon>
        <taxon>Pseudomonadati</taxon>
        <taxon>Pseudomonadota</taxon>
        <taxon>Gammaproteobacteria</taxon>
        <taxon>Enterobacterales</taxon>
        <taxon>Hafniaceae</taxon>
        <taxon>Edwardsiella</taxon>
    </lineage>
</organism>
<dbReference type="InterPro" id="IPR046342">
    <property type="entry name" value="CBS_dom_sf"/>
</dbReference>
<feature type="transmembrane region" description="Helical" evidence="8">
    <location>
        <begin position="418"/>
        <end position="438"/>
    </location>
</feature>
<evidence type="ECO:0000256" key="1">
    <source>
        <dbReference type="ARBA" id="ARBA00004141"/>
    </source>
</evidence>
<dbReference type="Pfam" id="PF01769">
    <property type="entry name" value="MgtE"/>
    <property type="match status" value="1"/>
</dbReference>
<dbReference type="SUPFAM" id="SSF161093">
    <property type="entry name" value="MgtE membrane domain-like"/>
    <property type="match status" value="1"/>
</dbReference>
<keyword evidence="6 8" id="KW-1133">Transmembrane helix</keyword>
<evidence type="ECO:0000256" key="3">
    <source>
        <dbReference type="ARBA" id="ARBA00022448"/>
    </source>
</evidence>
<sequence>MSVTVTPSAASRAQMRARILHILLNEQAISDGLLGRLEDPQLLADPQLLDESAELKQSVRQLSSADLSDVLAALPCDRRLALWSLLNPAQRAAVLADCDPCLWPELTATLSDKHLLQMLQTLPLERRVMLGRQLPRALGGRLLTLMEGEQRNQARTLLSYAPHSVGALMTLDSVAGSVRRDMPLLLLLQWLRQQPALPTGCERLWVTDERGRLCGELPLGELLAAAPDGRVADLMQPTRLSLHPSEEALDAYQRLLHEHQPCAPVVDEQGYLLGHFSLIQASRYQQRQQERTHFQQAGLRRDEDLFAPITRSLRDRALPLLGIVIATLPAALLAAHFSSLLARWPMLALLMPLLMLLGSNTARQSAAVTQRALRRHHLPTTSAALVLVRELGVALLGGLIIGSLLGLVGGIYYRDAQLASLVVLLTVLNLMLCALLGVELPRLVARLRSREGTLNSTLLGALAASLVCALLFLLSALFLI</sequence>
<keyword evidence="4 8" id="KW-0812">Transmembrane</keyword>
<accession>A0ABN4T127</accession>
<evidence type="ECO:0000256" key="8">
    <source>
        <dbReference type="SAM" id="Phobius"/>
    </source>
</evidence>
<dbReference type="SUPFAM" id="SSF54631">
    <property type="entry name" value="CBS-domain pair"/>
    <property type="match status" value="1"/>
</dbReference>
<name>A0ABN4T127_9GAMM</name>
<protein>
    <submittedName>
        <fullName evidence="10">Divalent cation transporter</fullName>
    </submittedName>
</protein>
<dbReference type="SMART" id="SM00924">
    <property type="entry name" value="MgtE_N"/>
    <property type="match status" value="1"/>
</dbReference>
<dbReference type="Proteomes" id="UP000175893">
    <property type="component" value="Chromosome"/>
</dbReference>
<dbReference type="PANTHER" id="PTHR43773">
    <property type="entry name" value="MAGNESIUM TRANSPORTER MGTE"/>
    <property type="match status" value="1"/>
</dbReference>
<dbReference type="Gene3D" id="1.10.357.20">
    <property type="entry name" value="SLC41 divalent cation transporters, integral membrane domain"/>
    <property type="match status" value="1"/>
</dbReference>
<dbReference type="RefSeq" id="WP_070245160.1">
    <property type="nucleotide sequence ID" value="NZ_CP016043.1"/>
</dbReference>
<reference evidence="10 11" key="1">
    <citation type="submission" date="2016-06" db="EMBL/GenBank/DDBJ databases">
        <title>Complete genome sequence of Edwardsiella hoshinae ATCC 35051.</title>
        <authorList>
            <person name="Reichley S.R."/>
            <person name="Waldbieser G.C."/>
            <person name="Lawrence M.L."/>
            <person name="Griffin M.J."/>
        </authorList>
    </citation>
    <scope>NUCLEOTIDE SEQUENCE [LARGE SCALE GENOMIC DNA]</scope>
    <source>
        <strain evidence="10 11">ATCC 35051</strain>
    </source>
</reference>
<dbReference type="PANTHER" id="PTHR43773:SF1">
    <property type="entry name" value="MAGNESIUM TRANSPORTER MGTE"/>
    <property type="match status" value="1"/>
</dbReference>
<feature type="transmembrane region" description="Helical" evidence="8">
    <location>
        <begin position="383"/>
        <end position="412"/>
    </location>
</feature>
<dbReference type="InterPro" id="IPR036739">
    <property type="entry name" value="SLC41_membr_dom_sf"/>
</dbReference>
<feature type="transmembrane region" description="Helical" evidence="8">
    <location>
        <begin position="317"/>
        <end position="338"/>
    </location>
</feature>
<keyword evidence="11" id="KW-1185">Reference proteome</keyword>
<dbReference type="InterPro" id="IPR006667">
    <property type="entry name" value="SLC41_membr_dom"/>
</dbReference>
<comment type="similarity">
    <text evidence="2">Belongs to the SLC41A transporter family.</text>
</comment>
<evidence type="ECO:0000259" key="9">
    <source>
        <dbReference type="SMART" id="SM00924"/>
    </source>
</evidence>
<dbReference type="EMBL" id="CP016043">
    <property type="protein sequence ID" value="AOV97611.1"/>
    <property type="molecule type" value="Genomic_DNA"/>
</dbReference>
<evidence type="ECO:0000256" key="7">
    <source>
        <dbReference type="ARBA" id="ARBA00023136"/>
    </source>
</evidence>